<reference evidence="4" key="1">
    <citation type="journal article" date="2018" name="Nat. Microbiol.">
        <title>Leveraging single-cell genomics to expand the fungal tree of life.</title>
        <authorList>
            <person name="Ahrendt S.R."/>
            <person name="Quandt C.A."/>
            <person name="Ciobanu D."/>
            <person name="Clum A."/>
            <person name="Salamov A."/>
            <person name="Andreopoulos B."/>
            <person name="Cheng J.F."/>
            <person name="Woyke T."/>
            <person name="Pelin A."/>
            <person name="Henrissat B."/>
            <person name="Reynolds N.K."/>
            <person name="Benny G.L."/>
            <person name="Smith M.E."/>
            <person name="James T.Y."/>
            <person name="Grigoriev I.V."/>
        </authorList>
    </citation>
    <scope>NUCLEOTIDE SEQUENCE [LARGE SCALE GENOMIC DNA]</scope>
</reference>
<dbReference type="EMBL" id="ML000962">
    <property type="protein sequence ID" value="RKO83675.1"/>
    <property type="molecule type" value="Genomic_DNA"/>
</dbReference>
<dbReference type="InterPro" id="IPR056456">
    <property type="entry name" value="Beta-prop_IFT80_2nd"/>
</dbReference>
<dbReference type="PANTHER" id="PTHR24098">
    <property type="entry name" value="OUTER SEGMENT 5"/>
    <property type="match status" value="1"/>
</dbReference>
<evidence type="ECO:0000313" key="3">
    <source>
        <dbReference type="EMBL" id="RKO83675.1"/>
    </source>
</evidence>
<sequence length="419" mass="46824">MVCGVMQSARSPGYFGALTGRASYPAQAFENPLGTLLDASNPPVIRKVDDSGGVPIAVAVDVALERGRDDEVAVPDRSFDHTVAEFCGGEKGDIGGGDSMSPAGRQLVLVDRNRDMFITPTLKRNFRKLGNDRDLTWSTVETFAWNDETDMLAAMTDKKFVVWYYPNVVFVDEDILPLTRIERTQQDGGLLGTGFKLTPPAASSFGENAQVASFTGTLCTLRRADGALVPVSVDPQPALLQEHARKKQWEDAIRLCRHIKMQELWACLAAMAVFGQDLNTAEVAYAAIDEVQKVEYICYIRDIPSSEGRAAEMALLRRQPREAENILLAANLVYRAIRMWINLYSWDRALELAVKCKTHVDTVLYFRGKYLKAMGRKETNKRFLQYAQGVTVEWDKIKAKMAMEEEAERTRSTAKPYVF</sequence>
<dbReference type="Gene3D" id="1.25.40.470">
    <property type="match status" value="1"/>
</dbReference>
<dbReference type="OrthoDB" id="408728at2759"/>
<dbReference type="AlphaFoldDB" id="A0A4P9VXM1"/>
<dbReference type="InterPro" id="IPR056157">
    <property type="entry name" value="TPR_IFT80_172_dom"/>
</dbReference>
<proteinExistence type="predicted"/>
<feature type="domain" description="IFT80 second beta-propeller" evidence="1">
    <location>
        <begin position="102"/>
        <end position="235"/>
    </location>
</feature>
<evidence type="ECO:0000259" key="1">
    <source>
        <dbReference type="Pfam" id="PF23335"/>
    </source>
</evidence>
<feature type="domain" description="IFT80/172/WDR35 TPR" evidence="2">
    <location>
        <begin position="264"/>
        <end position="409"/>
    </location>
</feature>
<dbReference type="PANTHER" id="PTHR24098:SF0">
    <property type="entry name" value="OUTER SEGMENT 5"/>
    <property type="match status" value="1"/>
</dbReference>
<accession>A0A4P9VXM1</accession>
<protein>
    <submittedName>
        <fullName evidence="3">Uncharacterized protein</fullName>
    </submittedName>
</protein>
<evidence type="ECO:0000313" key="4">
    <source>
        <dbReference type="Proteomes" id="UP000269721"/>
    </source>
</evidence>
<keyword evidence="4" id="KW-1185">Reference proteome</keyword>
<dbReference type="GO" id="GO:0005929">
    <property type="term" value="C:cilium"/>
    <property type="evidence" value="ECO:0007669"/>
    <property type="project" value="TreeGrafter"/>
</dbReference>
<dbReference type="Proteomes" id="UP000269721">
    <property type="component" value="Unassembled WGS sequence"/>
</dbReference>
<dbReference type="Pfam" id="PF23387">
    <property type="entry name" value="TPR_IFT80_172"/>
    <property type="match status" value="1"/>
</dbReference>
<gene>
    <name evidence="3" type="ORF">BDK51DRAFT_38038</name>
</gene>
<dbReference type="GO" id="GO:0060271">
    <property type="term" value="P:cilium assembly"/>
    <property type="evidence" value="ECO:0007669"/>
    <property type="project" value="TreeGrafter"/>
</dbReference>
<dbReference type="FunFam" id="1.25.40.470:FF:000007">
    <property type="entry name" value="Intraflagellar transport 80 homolog (Chlamydomonas)"/>
    <property type="match status" value="1"/>
</dbReference>
<dbReference type="GO" id="GO:0030992">
    <property type="term" value="C:intraciliary transport particle B"/>
    <property type="evidence" value="ECO:0007669"/>
    <property type="project" value="TreeGrafter"/>
</dbReference>
<dbReference type="Pfam" id="PF23335">
    <property type="entry name" value="Beta-prop_IFT80_2nd"/>
    <property type="match status" value="1"/>
</dbReference>
<evidence type="ECO:0000259" key="2">
    <source>
        <dbReference type="Pfam" id="PF23387"/>
    </source>
</evidence>
<name>A0A4P9VXM1_9FUNG</name>
<organism evidence="3 4">
    <name type="scientific">Blyttiomyces helicus</name>
    <dbReference type="NCBI Taxonomy" id="388810"/>
    <lineage>
        <taxon>Eukaryota</taxon>
        <taxon>Fungi</taxon>
        <taxon>Fungi incertae sedis</taxon>
        <taxon>Chytridiomycota</taxon>
        <taxon>Chytridiomycota incertae sedis</taxon>
        <taxon>Chytridiomycetes</taxon>
        <taxon>Chytridiomycetes incertae sedis</taxon>
        <taxon>Blyttiomyces</taxon>
    </lineage>
</organism>